<accession>A0ABU3WK62</accession>
<dbReference type="Proteomes" id="UP001275440">
    <property type="component" value="Unassembled WGS sequence"/>
</dbReference>
<protein>
    <submittedName>
        <fullName evidence="3">DUF4190 domain-containing protein</fullName>
    </submittedName>
</protein>
<dbReference type="Pfam" id="PF13828">
    <property type="entry name" value="DUF4190"/>
    <property type="match status" value="1"/>
</dbReference>
<evidence type="ECO:0000259" key="2">
    <source>
        <dbReference type="Pfam" id="PF13828"/>
    </source>
</evidence>
<feature type="transmembrane region" description="Helical" evidence="1">
    <location>
        <begin position="85"/>
        <end position="109"/>
    </location>
</feature>
<feature type="transmembrane region" description="Helical" evidence="1">
    <location>
        <begin position="185"/>
        <end position="213"/>
    </location>
</feature>
<keyword evidence="1" id="KW-0812">Transmembrane</keyword>
<dbReference type="EMBL" id="WBMO01000001">
    <property type="protein sequence ID" value="MDV2474362.1"/>
    <property type="molecule type" value="Genomic_DNA"/>
</dbReference>
<keyword evidence="4" id="KW-1185">Reference proteome</keyword>
<evidence type="ECO:0000256" key="1">
    <source>
        <dbReference type="SAM" id="Phobius"/>
    </source>
</evidence>
<feature type="transmembrane region" description="Helical" evidence="1">
    <location>
        <begin position="152"/>
        <end position="173"/>
    </location>
</feature>
<sequence>MNLLFLGLGGVLGSSVGQLVTNNLESPVLAVPGLIALGVAAYLGYSAYTAYQKDGAVRWWQLGTPVFVAMLAFAFFYAATEIDALLVPVLLGRFGGLLTLVVGGVIATVQAAKQPSATPVGALVAPIVGYTAEGQPVYGAPASSRSTNVCAILALVFGLLGGLLGVVFGHIALSQISRTGENGRGLAVAGLALGYLSVAVWSIFIIAVISAAVS</sequence>
<keyword evidence="1" id="KW-0472">Membrane</keyword>
<proteinExistence type="predicted"/>
<dbReference type="InterPro" id="IPR025241">
    <property type="entry name" value="DUF4190"/>
</dbReference>
<feature type="domain" description="DUF4190" evidence="2">
    <location>
        <begin position="149"/>
        <end position="203"/>
    </location>
</feature>
<gene>
    <name evidence="3" type="ORF">F8M49_01165</name>
</gene>
<keyword evidence="1" id="KW-1133">Transmembrane helix</keyword>
<evidence type="ECO:0000313" key="3">
    <source>
        <dbReference type="EMBL" id="MDV2474362.1"/>
    </source>
</evidence>
<name>A0ABU3WK62_9NOCA</name>
<reference evidence="3 4" key="1">
    <citation type="submission" date="2019-10" db="EMBL/GenBank/DDBJ databases">
        <title>Draft Genome Assembly of Rhodococcus zopfii DSM44189.</title>
        <authorList>
            <person name="Sutton J.M."/>
            <person name="Akob D.M."/>
            <person name="Bushman T.J."/>
        </authorList>
    </citation>
    <scope>NUCLEOTIDE SEQUENCE [LARGE SCALE GENOMIC DNA]</scope>
    <source>
        <strain evidence="3 4">DSM 44189</strain>
    </source>
</reference>
<feature type="transmembrane region" description="Helical" evidence="1">
    <location>
        <begin position="59"/>
        <end position="79"/>
    </location>
</feature>
<feature type="transmembrane region" description="Helical" evidence="1">
    <location>
        <begin position="27"/>
        <end position="47"/>
    </location>
</feature>
<organism evidence="3 4">
    <name type="scientific">Rhodococcus zopfii</name>
    <dbReference type="NCBI Taxonomy" id="43772"/>
    <lineage>
        <taxon>Bacteria</taxon>
        <taxon>Bacillati</taxon>
        <taxon>Actinomycetota</taxon>
        <taxon>Actinomycetes</taxon>
        <taxon>Mycobacteriales</taxon>
        <taxon>Nocardiaceae</taxon>
        <taxon>Rhodococcus</taxon>
    </lineage>
</organism>
<comment type="caution">
    <text evidence="3">The sequence shown here is derived from an EMBL/GenBank/DDBJ whole genome shotgun (WGS) entry which is preliminary data.</text>
</comment>
<evidence type="ECO:0000313" key="4">
    <source>
        <dbReference type="Proteomes" id="UP001275440"/>
    </source>
</evidence>